<protein>
    <submittedName>
        <fullName evidence="2">Uncharacterized protein</fullName>
    </submittedName>
</protein>
<dbReference type="WBParaSite" id="Hba_21442">
    <property type="protein sequence ID" value="Hba_21442"/>
    <property type="gene ID" value="Hba_21442"/>
</dbReference>
<dbReference type="AlphaFoldDB" id="A0A1I7XVN9"/>
<name>A0A1I7XVN9_HETBA</name>
<proteinExistence type="predicted"/>
<sequence>MHVEQLCIALDTTDLDHEIKPQASIIYQWYCMVMSGNKYPRCRNAECRPRDLRSVLITSRQPPFDQKYNYELVHVCTLNSGQSSICAIICDVIIEVTYKKTCLATGSTINNQLQFDSHGISVIDTSVRLWSLAYHVFI</sequence>
<organism evidence="1 2">
    <name type="scientific">Heterorhabditis bacteriophora</name>
    <name type="common">Entomopathogenic nematode worm</name>
    <dbReference type="NCBI Taxonomy" id="37862"/>
    <lineage>
        <taxon>Eukaryota</taxon>
        <taxon>Metazoa</taxon>
        <taxon>Ecdysozoa</taxon>
        <taxon>Nematoda</taxon>
        <taxon>Chromadorea</taxon>
        <taxon>Rhabditida</taxon>
        <taxon>Rhabditina</taxon>
        <taxon>Rhabditomorpha</taxon>
        <taxon>Strongyloidea</taxon>
        <taxon>Heterorhabditidae</taxon>
        <taxon>Heterorhabditis</taxon>
    </lineage>
</organism>
<keyword evidence="1" id="KW-1185">Reference proteome</keyword>
<evidence type="ECO:0000313" key="2">
    <source>
        <dbReference type="WBParaSite" id="Hba_21442"/>
    </source>
</evidence>
<accession>A0A1I7XVN9</accession>
<evidence type="ECO:0000313" key="1">
    <source>
        <dbReference type="Proteomes" id="UP000095283"/>
    </source>
</evidence>
<reference evidence="2" key="1">
    <citation type="submission" date="2016-11" db="UniProtKB">
        <authorList>
            <consortium name="WormBaseParasite"/>
        </authorList>
    </citation>
    <scope>IDENTIFICATION</scope>
</reference>
<dbReference type="Proteomes" id="UP000095283">
    <property type="component" value="Unplaced"/>
</dbReference>